<accession>A0AAD5NJ91</accession>
<organism evidence="2 3">
    <name type="scientific">Acer negundo</name>
    <name type="common">Box elder</name>
    <dbReference type="NCBI Taxonomy" id="4023"/>
    <lineage>
        <taxon>Eukaryota</taxon>
        <taxon>Viridiplantae</taxon>
        <taxon>Streptophyta</taxon>
        <taxon>Embryophyta</taxon>
        <taxon>Tracheophyta</taxon>
        <taxon>Spermatophyta</taxon>
        <taxon>Magnoliopsida</taxon>
        <taxon>eudicotyledons</taxon>
        <taxon>Gunneridae</taxon>
        <taxon>Pentapetalae</taxon>
        <taxon>rosids</taxon>
        <taxon>malvids</taxon>
        <taxon>Sapindales</taxon>
        <taxon>Sapindaceae</taxon>
        <taxon>Hippocastanoideae</taxon>
        <taxon>Acereae</taxon>
        <taxon>Acer</taxon>
    </lineage>
</organism>
<dbReference type="EMBL" id="JAJSOW010000106">
    <property type="protein sequence ID" value="KAI9161171.1"/>
    <property type="molecule type" value="Genomic_DNA"/>
</dbReference>
<evidence type="ECO:0000259" key="1">
    <source>
        <dbReference type="Pfam" id="PF25597"/>
    </source>
</evidence>
<dbReference type="Pfam" id="PF25597">
    <property type="entry name" value="SH3_retrovirus"/>
    <property type="match status" value="1"/>
</dbReference>
<reference evidence="2" key="2">
    <citation type="submission" date="2023-02" db="EMBL/GenBank/DDBJ databases">
        <authorList>
            <person name="Swenson N.G."/>
            <person name="Wegrzyn J.L."/>
            <person name="Mcevoy S.L."/>
        </authorList>
    </citation>
    <scope>NUCLEOTIDE SEQUENCE</scope>
    <source>
        <strain evidence="2">91603</strain>
        <tissue evidence="2">Leaf</tissue>
    </source>
</reference>
<dbReference type="Proteomes" id="UP001064489">
    <property type="component" value="Chromosome 2"/>
</dbReference>
<evidence type="ECO:0000313" key="2">
    <source>
        <dbReference type="EMBL" id="KAI9161171.1"/>
    </source>
</evidence>
<comment type="caution">
    <text evidence="2">The sequence shown here is derived from an EMBL/GenBank/DDBJ whole genome shotgun (WGS) entry which is preliminary data.</text>
</comment>
<dbReference type="AlphaFoldDB" id="A0AAD5NJ91"/>
<feature type="domain" description="Retroviral polymerase SH3-like" evidence="1">
    <location>
        <begin position="61"/>
        <end position="93"/>
    </location>
</feature>
<keyword evidence="3" id="KW-1185">Reference proteome</keyword>
<gene>
    <name evidence="2" type="ORF">LWI28_015089</name>
</gene>
<sequence length="93" mass="10465">MIASISLFWRKLSNVSYSITFAISPKQKERLPTSALDGKTPKEVWSGQPVSDYDRLHIFGCPAYFHVTKSKLDPRAKKAVFVGFSEGVKGFRL</sequence>
<reference evidence="2" key="1">
    <citation type="journal article" date="2022" name="Plant J.">
        <title>Strategies of tolerance reflected in two North American maple genomes.</title>
        <authorList>
            <person name="McEvoy S.L."/>
            <person name="Sezen U.U."/>
            <person name="Trouern-Trend A."/>
            <person name="McMahon S.M."/>
            <person name="Schaberg P.G."/>
            <person name="Yang J."/>
            <person name="Wegrzyn J.L."/>
            <person name="Swenson N.G."/>
        </authorList>
    </citation>
    <scope>NUCLEOTIDE SEQUENCE</scope>
    <source>
        <strain evidence="2">91603</strain>
    </source>
</reference>
<dbReference type="InterPro" id="IPR057670">
    <property type="entry name" value="SH3_retrovirus"/>
</dbReference>
<evidence type="ECO:0000313" key="3">
    <source>
        <dbReference type="Proteomes" id="UP001064489"/>
    </source>
</evidence>
<proteinExistence type="predicted"/>
<name>A0AAD5NJ91_ACENE</name>
<protein>
    <recommendedName>
        <fullName evidence="1">Retroviral polymerase SH3-like domain-containing protein</fullName>
    </recommendedName>
</protein>